<dbReference type="CDD" id="cd11043">
    <property type="entry name" value="CYP90-like"/>
    <property type="match status" value="1"/>
</dbReference>
<dbReference type="Pfam" id="PF00067">
    <property type="entry name" value="p450"/>
    <property type="match status" value="1"/>
</dbReference>
<keyword evidence="5 14" id="KW-0812">Transmembrane</keyword>
<dbReference type="PRINTS" id="PR00463">
    <property type="entry name" value="EP450I"/>
</dbReference>
<accession>A0A9J5WR68</accession>
<evidence type="ECO:0000256" key="12">
    <source>
        <dbReference type="PIRSR" id="PIRSR602401-1"/>
    </source>
</evidence>
<dbReference type="PANTHER" id="PTHR24286:SF384">
    <property type="entry name" value="P450, PUTATIVE (EUROFUNG)-RELATED"/>
    <property type="match status" value="1"/>
</dbReference>
<dbReference type="InterPro" id="IPR002401">
    <property type="entry name" value="Cyt_P450_E_grp-I"/>
</dbReference>
<keyword evidence="9 12" id="KW-0408">Iron</keyword>
<comment type="caution">
    <text evidence="15">The sequence shown here is derived from an EMBL/GenBank/DDBJ whole genome shotgun (WGS) entry which is preliminary data.</text>
</comment>
<gene>
    <name evidence="15" type="ORF">H5410_057853</name>
</gene>
<name>A0A9J5WR68_SOLCO</name>
<evidence type="ECO:0000256" key="13">
    <source>
        <dbReference type="RuleBase" id="RU000461"/>
    </source>
</evidence>
<dbReference type="GO" id="GO:0016125">
    <property type="term" value="P:sterol metabolic process"/>
    <property type="evidence" value="ECO:0007669"/>
    <property type="project" value="TreeGrafter"/>
</dbReference>
<evidence type="ECO:0000256" key="7">
    <source>
        <dbReference type="ARBA" id="ARBA00022989"/>
    </source>
</evidence>
<proteinExistence type="inferred from homology"/>
<evidence type="ECO:0000256" key="14">
    <source>
        <dbReference type="SAM" id="Phobius"/>
    </source>
</evidence>
<dbReference type="InterPro" id="IPR001128">
    <property type="entry name" value="Cyt_P450"/>
</dbReference>
<dbReference type="AlphaFoldDB" id="A0A9J5WR68"/>
<evidence type="ECO:0000256" key="10">
    <source>
        <dbReference type="ARBA" id="ARBA00023033"/>
    </source>
</evidence>
<dbReference type="EMBL" id="JACXVP010000011">
    <property type="protein sequence ID" value="KAG5577719.1"/>
    <property type="molecule type" value="Genomic_DNA"/>
</dbReference>
<reference evidence="15 16" key="1">
    <citation type="submission" date="2020-09" db="EMBL/GenBank/DDBJ databases">
        <title>De no assembly of potato wild relative species, Solanum commersonii.</title>
        <authorList>
            <person name="Cho K."/>
        </authorList>
    </citation>
    <scope>NUCLEOTIDE SEQUENCE [LARGE SCALE GENOMIC DNA]</scope>
    <source>
        <strain evidence="15">LZ3.2</strain>
        <tissue evidence="15">Leaf</tissue>
    </source>
</reference>
<keyword evidence="8 13" id="KW-0560">Oxidoreductase</keyword>
<feature type="transmembrane region" description="Helical" evidence="14">
    <location>
        <begin position="38"/>
        <end position="59"/>
    </location>
</feature>
<dbReference type="FunFam" id="1.10.630.10:FF:000022">
    <property type="entry name" value="Taxadiene 5-alpha hydroxylase"/>
    <property type="match status" value="1"/>
</dbReference>
<dbReference type="GO" id="GO:0020037">
    <property type="term" value="F:heme binding"/>
    <property type="evidence" value="ECO:0007669"/>
    <property type="project" value="InterPro"/>
</dbReference>
<keyword evidence="11 14" id="KW-0472">Membrane</keyword>
<keyword evidence="10 13" id="KW-0503">Monooxygenase</keyword>
<evidence type="ECO:0000256" key="1">
    <source>
        <dbReference type="ARBA" id="ARBA00001971"/>
    </source>
</evidence>
<protein>
    <recommendedName>
        <fullName evidence="17">Cytochrome P450</fullName>
    </recommendedName>
</protein>
<dbReference type="InterPro" id="IPR017972">
    <property type="entry name" value="Cyt_P450_CS"/>
</dbReference>
<dbReference type="GO" id="GO:0005506">
    <property type="term" value="F:iron ion binding"/>
    <property type="evidence" value="ECO:0007669"/>
    <property type="project" value="InterPro"/>
</dbReference>
<evidence type="ECO:0000256" key="6">
    <source>
        <dbReference type="ARBA" id="ARBA00022723"/>
    </source>
</evidence>
<keyword evidence="7 14" id="KW-1133">Transmembrane helix</keyword>
<dbReference type="SUPFAM" id="SSF48264">
    <property type="entry name" value="Cytochrome P450"/>
    <property type="match status" value="1"/>
</dbReference>
<keyword evidence="6 12" id="KW-0479">Metal-binding</keyword>
<sequence length="479" mass="55486">MDLFLLFIATLLAMMIISILFKYFFANPKDKNPLIPPGTFGLPIIGETIQFLVSLYYGLVHEFVQERTKKYNFNVFKTSILGQKVVVFSGPNANKFIFTRGNKLLIGWRPNSVQKLFPSTSFVPIEHDTKRAQNVMSYFLNSQNVETLISTMDYMSHTHLENHWKGNNEVIVYDLVKLFTFILSIRVFMGIENSDKILNLYEKFNIFSRGLLVLDINFPGTTFYKAMKVGKELRKEMKDIIEERRKELLENPNLSKVDVLTQVINEKDGNGKCMSEVEMIDKLFGFIIGSYHTTGTAITLIMKYLEEKHEFFNDIVQEQNEISRNMMPREVLCWNDIQKMKKTWNFVNEVLRDTPILQGTFREVIEDITYDGFLIPKGWKIYLSVGATQKNGEYFPNPTKFDPCRFEGNGLVPYTSIPFGGGQKMCPGKEFARIMILVFLHHVLKKFRWEAKVPSEKILCPFFLVPVPTNGYPVTLYNV</sequence>
<dbReference type="GO" id="GO:0016020">
    <property type="term" value="C:membrane"/>
    <property type="evidence" value="ECO:0007669"/>
    <property type="project" value="UniProtKB-SubCell"/>
</dbReference>
<dbReference type="GO" id="GO:0016712">
    <property type="term" value="F:oxidoreductase activity, acting on paired donors, with incorporation or reduction of molecular oxygen, reduced flavin or flavoprotein as one donor, and incorporation of one atom of oxygen"/>
    <property type="evidence" value="ECO:0007669"/>
    <property type="project" value="UniProtKB-ARBA"/>
</dbReference>
<evidence type="ECO:0008006" key="17">
    <source>
        <dbReference type="Google" id="ProtNLM"/>
    </source>
</evidence>
<evidence type="ECO:0000256" key="9">
    <source>
        <dbReference type="ARBA" id="ARBA00023004"/>
    </source>
</evidence>
<evidence type="ECO:0000256" key="3">
    <source>
        <dbReference type="ARBA" id="ARBA00010617"/>
    </source>
</evidence>
<feature type="binding site" description="axial binding residue" evidence="12">
    <location>
        <position position="426"/>
    </location>
    <ligand>
        <name>heme</name>
        <dbReference type="ChEBI" id="CHEBI:30413"/>
    </ligand>
    <ligandPart>
        <name>Fe</name>
        <dbReference type="ChEBI" id="CHEBI:18248"/>
    </ligandPart>
</feature>
<keyword evidence="16" id="KW-1185">Reference proteome</keyword>
<feature type="transmembrane region" description="Helical" evidence="14">
    <location>
        <begin position="6"/>
        <end position="26"/>
    </location>
</feature>
<evidence type="ECO:0000256" key="5">
    <source>
        <dbReference type="ARBA" id="ARBA00022692"/>
    </source>
</evidence>
<comment type="similarity">
    <text evidence="3 13">Belongs to the cytochrome P450 family.</text>
</comment>
<evidence type="ECO:0000313" key="15">
    <source>
        <dbReference type="EMBL" id="KAG5577719.1"/>
    </source>
</evidence>
<dbReference type="PROSITE" id="PS00086">
    <property type="entry name" value="CYTOCHROME_P450"/>
    <property type="match status" value="1"/>
</dbReference>
<dbReference type="Gene3D" id="1.10.630.10">
    <property type="entry name" value="Cytochrome P450"/>
    <property type="match status" value="1"/>
</dbReference>
<evidence type="ECO:0000256" key="11">
    <source>
        <dbReference type="ARBA" id="ARBA00023136"/>
    </source>
</evidence>
<dbReference type="Proteomes" id="UP000824120">
    <property type="component" value="Chromosome 11"/>
</dbReference>
<comment type="subcellular location">
    <subcellularLocation>
        <location evidence="2">Membrane</location>
        <topology evidence="2">Single-pass membrane protein</topology>
    </subcellularLocation>
</comment>
<organism evidence="15 16">
    <name type="scientific">Solanum commersonii</name>
    <name type="common">Commerson's wild potato</name>
    <name type="synonym">Commerson's nightshade</name>
    <dbReference type="NCBI Taxonomy" id="4109"/>
    <lineage>
        <taxon>Eukaryota</taxon>
        <taxon>Viridiplantae</taxon>
        <taxon>Streptophyta</taxon>
        <taxon>Embryophyta</taxon>
        <taxon>Tracheophyta</taxon>
        <taxon>Spermatophyta</taxon>
        <taxon>Magnoliopsida</taxon>
        <taxon>eudicotyledons</taxon>
        <taxon>Gunneridae</taxon>
        <taxon>Pentapetalae</taxon>
        <taxon>asterids</taxon>
        <taxon>lamiids</taxon>
        <taxon>Solanales</taxon>
        <taxon>Solanaceae</taxon>
        <taxon>Solanoideae</taxon>
        <taxon>Solaneae</taxon>
        <taxon>Solanum</taxon>
    </lineage>
</organism>
<keyword evidence="4 12" id="KW-0349">Heme</keyword>
<dbReference type="PANTHER" id="PTHR24286">
    <property type="entry name" value="CYTOCHROME P450 26"/>
    <property type="match status" value="1"/>
</dbReference>
<dbReference type="InterPro" id="IPR036396">
    <property type="entry name" value="Cyt_P450_sf"/>
</dbReference>
<evidence type="ECO:0000256" key="8">
    <source>
        <dbReference type="ARBA" id="ARBA00023002"/>
    </source>
</evidence>
<evidence type="ECO:0000256" key="2">
    <source>
        <dbReference type="ARBA" id="ARBA00004167"/>
    </source>
</evidence>
<evidence type="ECO:0000313" key="16">
    <source>
        <dbReference type="Proteomes" id="UP000824120"/>
    </source>
</evidence>
<evidence type="ECO:0000256" key="4">
    <source>
        <dbReference type="ARBA" id="ARBA00022617"/>
    </source>
</evidence>
<dbReference type="OrthoDB" id="1372046at2759"/>
<comment type="cofactor">
    <cofactor evidence="1 12">
        <name>heme</name>
        <dbReference type="ChEBI" id="CHEBI:30413"/>
    </cofactor>
</comment>